<proteinExistence type="predicted"/>
<name>A0A644XH09_9ZZZZ</name>
<comment type="caution">
    <text evidence="1">The sequence shown here is derived from an EMBL/GenBank/DDBJ whole genome shotgun (WGS) entry which is preliminary data.</text>
</comment>
<gene>
    <name evidence="1" type="ORF">SDC9_59751</name>
</gene>
<accession>A0A644XH09</accession>
<organism evidence="1">
    <name type="scientific">bioreactor metagenome</name>
    <dbReference type="NCBI Taxonomy" id="1076179"/>
    <lineage>
        <taxon>unclassified sequences</taxon>
        <taxon>metagenomes</taxon>
        <taxon>ecological metagenomes</taxon>
    </lineage>
</organism>
<dbReference type="EMBL" id="VSSQ01002113">
    <property type="protein sequence ID" value="MPM13394.1"/>
    <property type="molecule type" value="Genomic_DNA"/>
</dbReference>
<protein>
    <submittedName>
        <fullName evidence="1">Uncharacterized protein</fullName>
    </submittedName>
</protein>
<reference evidence="1" key="1">
    <citation type="submission" date="2019-08" db="EMBL/GenBank/DDBJ databases">
        <authorList>
            <person name="Kucharzyk K."/>
            <person name="Murdoch R.W."/>
            <person name="Higgins S."/>
            <person name="Loffler F."/>
        </authorList>
    </citation>
    <scope>NUCLEOTIDE SEQUENCE</scope>
</reference>
<evidence type="ECO:0000313" key="1">
    <source>
        <dbReference type="EMBL" id="MPM13394.1"/>
    </source>
</evidence>
<sequence length="73" mass="8412">MSAARRRKPRKKRSDIATSLPVVAIERTDNIRYESMSEVMEAYQISSISTLKRMIDKGQVWSGDGYTTFDYCD</sequence>
<dbReference type="AlphaFoldDB" id="A0A644XH09"/>